<accession>A0A413RNB9</accession>
<sequence>MKAFRRARGAYVARLTDDERYVLAAAASDVASMLDDDEAPATDDLLAGLAHDLARPTPRPDDPAVRRLLPDASRDDEELAAEFRRLTQADLRASKSAGLRRLAAVLTDRPGKRPSEVVVDRSEARALASAITDIRLVIAERLEIRTDEQAEAIYDVDAVPEGARQLVAIYGALSWMQESLVTLMLDDARAASDVTPPDPSSGGPSR</sequence>
<reference evidence="1 2" key="1">
    <citation type="submission" date="2018-08" db="EMBL/GenBank/DDBJ databases">
        <title>Cellulomonas rhizosphaerae sp. nov., a novel actinomycete isolated from soil.</title>
        <authorList>
            <person name="Tian Y."/>
        </authorList>
    </citation>
    <scope>NUCLEOTIDE SEQUENCE [LARGE SCALE GENOMIC DNA]</scope>
    <source>
        <strain evidence="1 2">NEAU-TCZ24</strain>
    </source>
</reference>
<comment type="caution">
    <text evidence="1">The sequence shown here is derived from an EMBL/GenBank/DDBJ whole genome shotgun (WGS) entry which is preliminary data.</text>
</comment>
<keyword evidence="2" id="KW-1185">Reference proteome</keyword>
<dbReference type="InterPro" id="IPR018561">
    <property type="entry name" value="AosR"/>
</dbReference>
<organism evidence="1 2">
    <name type="scientific">Cellulomonas rhizosphaerae</name>
    <dbReference type="NCBI Taxonomy" id="2293719"/>
    <lineage>
        <taxon>Bacteria</taxon>
        <taxon>Bacillati</taxon>
        <taxon>Actinomycetota</taxon>
        <taxon>Actinomycetes</taxon>
        <taxon>Micrococcales</taxon>
        <taxon>Cellulomonadaceae</taxon>
        <taxon>Cellulomonas</taxon>
    </lineage>
</organism>
<dbReference type="OrthoDB" id="3268479at2"/>
<dbReference type="Pfam" id="PF09438">
    <property type="entry name" value="DUF2017"/>
    <property type="match status" value="1"/>
</dbReference>
<protein>
    <submittedName>
        <fullName evidence="1">DUF2017 domain-containing protein</fullName>
    </submittedName>
</protein>
<dbReference type="Proteomes" id="UP000283374">
    <property type="component" value="Unassembled WGS sequence"/>
</dbReference>
<dbReference type="AlphaFoldDB" id="A0A413RNB9"/>
<dbReference type="EMBL" id="QWKP01000158">
    <property type="protein sequence ID" value="RHA43509.1"/>
    <property type="molecule type" value="Genomic_DNA"/>
</dbReference>
<evidence type="ECO:0000313" key="1">
    <source>
        <dbReference type="EMBL" id="RHA43509.1"/>
    </source>
</evidence>
<proteinExistence type="predicted"/>
<dbReference type="RefSeq" id="WP_118766527.1">
    <property type="nucleotide sequence ID" value="NZ_QWKP01000158.1"/>
</dbReference>
<name>A0A413RNB9_9CELL</name>
<gene>
    <name evidence="1" type="ORF">D1825_05945</name>
</gene>
<evidence type="ECO:0000313" key="2">
    <source>
        <dbReference type="Proteomes" id="UP000283374"/>
    </source>
</evidence>